<dbReference type="InterPro" id="IPR017969">
    <property type="entry name" value="Heavy-metal-associated_CS"/>
</dbReference>
<dbReference type="Pfam" id="PF00122">
    <property type="entry name" value="E1-E2_ATPase"/>
    <property type="match status" value="1"/>
</dbReference>
<dbReference type="InterPro" id="IPR036163">
    <property type="entry name" value="HMA_dom_sf"/>
</dbReference>
<feature type="signal peptide" evidence="16">
    <location>
        <begin position="1"/>
        <end position="26"/>
    </location>
</feature>
<dbReference type="SFLD" id="SFLDS00003">
    <property type="entry name" value="Haloacid_Dehalogenase"/>
    <property type="match status" value="1"/>
</dbReference>
<dbReference type="SUPFAM" id="SSF81653">
    <property type="entry name" value="Calcium ATPase, transduction domain A"/>
    <property type="match status" value="1"/>
</dbReference>
<keyword evidence="10" id="KW-1278">Translocase</keyword>
<dbReference type="Gene3D" id="3.40.50.1000">
    <property type="entry name" value="HAD superfamily/HAD-like"/>
    <property type="match status" value="1"/>
</dbReference>
<dbReference type="InterPro" id="IPR027256">
    <property type="entry name" value="P-typ_ATPase_IB"/>
</dbReference>
<keyword evidence="5 15" id="KW-0812">Transmembrane</keyword>
<keyword evidence="12" id="KW-0186">Copper</keyword>
<proteinExistence type="inferred from homology"/>
<evidence type="ECO:0000256" key="13">
    <source>
        <dbReference type="ARBA" id="ARBA00023065"/>
    </source>
</evidence>
<dbReference type="GO" id="GO:0016020">
    <property type="term" value="C:membrane"/>
    <property type="evidence" value="ECO:0007669"/>
    <property type="project" value="UniProtKB-SubCell"/>
</dbReference>
<keyword evidence="7" id="KW-0677">Repeat</keyword>
<evidence type="ECO:0000256" key="14">
    <source>
        <dbReference type="ARBA" id="ARBA00023136"/>
    </source>
</evidence>
<evidence type="ECO:0000259" key="17">
    <source>
        <dbReference type="PROSITE" id="PS50846"/>
    </source>
</evidence>
<keyword evidence="13" id="KW-0406">Ion transport</keyword>
<evidence type="ECO:0000256" key="1">
    <source>
        <dbReference type="ARBA" id="ARBA00004370"/>
    </source>
</evidence>
<dbReference type="InterPro" id="IPR006121">
    <property type="entry name" value="HMA_dom"/>
</dbReference>
<dbReference type="EMBL" id="JALJOQ010000036">
    <property type="protein sequence ID" value="KAK9806592.1"/>
    <property type="molecule type" value="Genomic_DNA"/>
</dbReference>
<gene>
    <name evidence="18" type="ORF">WJX73_005689</name>
</gene>
<accession>A0AAW1PEQ3</accession>
<evidence type="ECO:0000256" key="7">
    <source>
        <dbReference type="ARBA" id="ARBA00022737"/>
    </source>
</evidence>
<keyword evidence="9 15" id="KW-0067">ATP-binding</keyword>
<dbReference type="PROSITE" id="PS50846">
    <property type="entry name" value="HMA_2"/>
    <property type="match status" value="3"/>
</dbReference>
<evidence type="ECO:0000256" key="11">
    <source>
        <dbReference type="ARBA" id="ARBA00022989"/>
    </source>
</evidence>
<dbReference type="EC" id="7.2.2.8" evidence="3"/>
<feature type="domain" description="HMA" evidence="17">
    <location>
        <begin position="270"/>
        <end position="336"/>
    </location>
</feature>
<dbReference type="CDD" id="cd02094">
    <property type="entry name" value="P-type_ATPase_Cu-like"/>
    <property type="match status" value="1"/>
</dbReference>
<evidence type="ECO:0000256" key="8">
    <source>
        <dbReference type="ARBA" id="ARBA00022741"/>
    </source>
</evidence>
<comment type="similarity">
    <text evidence="2 15">Belongs to the cation transport ATPase (P-type) (TC 3.A.3) family. Type IB subfamily.</text>
</comment>
<name>A0AAW1PEQ3_9CHLO</name>
<dbReference type="FunFam" id="2.70.150.10:FF:000002">
    <property type="entry name" value="Copper-transporting ATPase 1, putative"/>
    <property type="match status" value="1"/>
</dbReference>
<evidence type="ECO:0000256" key="9">
    <source>
        <dbReference type="ARBA" id="ARBA00022840"/>
    </source>
</evidence>
<dbReference type="CDD" id="cd00371">
    <property type="entry name" value="HMA"/>
    <property type="match status" value="3"/>
</dbReference>
<evidence type="ECO:0000256" key="15">
    <source>
        <dbReference type="RuleBase" id="RU362081"/>
    </source>
</evidence>
<dbReference type="NCBIfam" id="TIGR01494">
    <property type="entry name" value="ATPase_P-type"/>
    <property type="match status" value="2"/>
</dbReference>
<dbReference type="Gene3D" id="3.40.1110.10">
    <property type="entry name" value="Calcium-transporting ATPase, cytoplasmic domain N"/>
    <property type="match status" value="2"/>
</dbReference>
<dbReference type="SUPFAM" id="SSF81665">
    <property type="entry name" value="Calcium ATPase, transmembrane domain M"/>
    <property type="match status" value="1"/>
</dbReference>
<feature type="transmembrane region" description="Helical" evidence="15">
    <location>
        <begin position="477"/>
        <end position="496"/>
    </location>
</feature>
<feature type="domain" description="HMA" evidence="17">
    <location>
        <begin position="192"/>
        <end position="258"/>
    </location>
</feature>
<feature type="transmembrane region" description="Helical" evidence="15">
    <location>
        <begin position="431"/>
        <end position="457"/>
    </location>
</feature>
<evidence type="ECO:0000256" key="16">
    <source>
        <dbReference type="SAM" id="SignalP"/>
    </source>
</evidence>
<evidence type="ECO:0000256" key="10">
    <source>
        <dbReference type="ARBA" id="ARBA00022967"/>
    </source>
</evidence>
<keyword evidence="14 15" id="KW-0472">Membrane</keyword>
<keyword evidence="19" id="KW-1185">Reference proteome</keyword>
<dbReference type="InterPro" id="IPR059000">
    <property type="entry name" value="ATPase_P-type_domA"/>
</dbReference>
<dbReference type="SFLD" id="SFLDG00002">
    <property type="entry name" value="C1.7:_P-type_atpase_like"/>
    <property type="match status" value="1"/>
</dbReference>
<dbReference type="PANTHER" id="PTHR46594:SF4">
    <property type="entry name" value="P-TYPE CATION-TRANSPORTING ATPASE"/>
    <property type="match status" value="1"/>
</dbReference>
<dbReference type="GO" id="GO:0005524">
    <property type="term" value="F:ATP binding"/>
    <property type="evidence" value="ECO:0007669"/>
    <property type="project" value="UniProtKB-UniRule"/>
</dbReference>
<dbReference type="NCBIfam" id="TIGR00003">
    <property type="entry name" value="copper ion binding protein"/>
    <property type="match status" value="1"/>
</dbReference>
<dbReference type="Gene3D" id="2.70.150.10">
    <property type="entry name" value="Calcium-transporting ATPase, cytoplasmic transduction domain A"/>
    <property type="match status" value="1"/>
</dbReference>
<dbReference type="PRINTS" id="PR00119">
    <property type="entry name" value="CATATPASE"/>
</dbReference>
<dbReference type="SUPFAM" id="SSF81660">
    <property type="entry name" value="Metal cation-transporting ATPase, ATP-binding domain N"/>
    <property type="match status" value="1"/>
</dbReference>
<protein>
    <recommendedName>
        <fullName evidence="3">P-type Cu(+) transporter</fullName>
        <ecNumber evidence="3">7.2.2.8</ecNumber>
    </recommendedName>
</protein>
<dbReference type="FunFam" id="3.30.70.100:FF:000001">
    <property type="entry name" value="ATPase copper transporting beta"/>
    <property type="match status" value="3"/>
</dbReference>
<dbReference type="InterPro" id="IPR023299">
    <property type="entry name" value="ATPase_P-typ_cyto_dom_N"/>
</dbReference>
<dbReference type="PANTHER" id="PTHR46594">
    <property type="entry name" value="P-TYPE CATION-TRANSPORTING ATPASE"/>
    <property type="match status" value="1"/>
</dbReference>
<feature type="transmembrane region" description="Helical" evidence="15">
    <location>
        <begin position="127"/>
        <end position="143"/>
    </location>
</feature>
<feature type="transmembrane region" description="Helical" evidence="15">
    <location>
        <begin position="704"/>
        <end position="728"/>
    </location>
</feature>
<evidence type="ECO:0000256" key="3">
    <source>
        <dbReference type="ARBA" id="ARBA00012517"/>
    </source>
</evidence>
<dbReference type="InterPro" id="IPR018303">
    <property type="entry name" value="ATPase_P-typ_P_site"/>
</dbReference>
<evidence type="ECO:0000256" key="2">
    <source>
        <dbReference type="ARBA" id="ARBA00006024"/>
    </source>
</evidence>
<evidence type="ECO:0000256" key="5">
    <source>
        <dbReference type="ARBA" id="ARBA00022692"/>
    </source>
</evidence>
<keyword evidence="8 15" id="KW-0547">Nucleotide-binding</keyword>
<dbReference type="PROSITE" id="PS00154">
    <property type="entry name" value="ATPASE_E1_E2"/>
    <property type="match status" value="1"/>
</dbReference>
<dbReference type="NCBIfam" id="TIGR01525">
    <property type="entry name" value="ATPase-IB_hvy"/>
    <property type="match status" value="1"/>
</dbReference>
<evidence type="ECO:0000256" key="4">
    <source>
        <dbReference type="ARBA" id="ARBA00022448"/>
    </source>
</evidence>
<dbReference type="Gene3D" id="3.30.70.100">
    <property type="match status" value="3"/>
</dbReference>
<dbReference type="InterPro" id="IPR036412">
    <property type="entry name" value="HAD-like_sf"/>
</dbReference>
<keyword evidence="4" id="KW-0813">Transport</keyword>
<dbReference type="SUPFAM" id="SSF55008">
    <property type="entry name" value="HMA, heavy metal-associated domain"/>
    <property type="match status" value="3"/>
</dbReference>
<dbReference type="InterPro" id="IPR006122">
    <property type="entry name" value="HMA_Cu_ion-bd"/>
</dbReference>
<evidence type="ECO:0000313" key="19">
    <source>
        <dbReference type="Proteomes" id="UP001465755"/>
    </source>
</evidence>
<dbReference type="Pfam" id="PF00702">
    <property type="entry name" value="Hydrolase"/>
    <property type="match status" value="1"/>
</dbReference>
<dbReference type="InterPro" id="IPR008250">
    <property type="entry name" value="ATPase_P-typ_transduc_dom_A_sf"/>
</dbReference>
<dbReference type="InterPro" id="IPR023214">
    <property type="entry name" value="HAD_sf"/>
</dbReference>
<dbReference type="Proteomes" id="UP001465755">
    <property type="component" value="Unassembled WGS sequence"/>
</dbReference>
<reference evidence="18 19" key="1">
    <citation type="journal article" date="2024" name="Nat. Commun.">
        <title>Phylogenomics reveals the evolutionary origins of lichenization in chlorophyte algae.</title>
        <authorList>
            <person name="Puginier C."/>
            <person name="Libourel C."/>
            <person name="Otte J."/>
            <person name="Skaloud P."/>
            <person name="Haon M."/>
            <person name="Grisel S."/>
            <person name="Petersen M."/>
            <person name="Berrin J.G."/>
            <person name="Delaux P.M."/>
            <person name="Dal Grande F."/>
            <person name="Keller J."/>
        </authorList>
    </citation>
    <scope>NUCLEOTIDE SEQUENCE [LARGE SCALE GENOMIC DNA]</scope>
    <source>
        <strain evidence="18 19">SAG 2036</strain>
    </source>
</reference>
<keyword evidence="11 15" id="KW-1133">Transmembrane helix</keyword>
<dbReference type="PROSITE" id="PS01047">
    <property type="entry name" value="HMA_1"/>
    <property type="match status" value="1"/>
</dbReference>
<dbReference type="Pfam" id="PF00403">
    <property type="entry name" value="HMA"/>
    <property type="match status" value="3"/>
</dbReference>
<comment type="caution">
    <text evidence="18">The sequence shown here is derived from an EMBL/GenBank/DDBJ whole genome shotgun (WGS) entry which is preliminary data.</text>
</comment>
<dbReference type="GO" id="GO:0016887">
    <property type="term" value="F:ATP hydrolysis activity"/>
    <property type="evidence" value="ECO:0007669"/>
    <property type="project" value="InterPro"/>
</dbReference>
<dbReference type="InterPro" id="IPR044492">
    <property type="entry name" value="P_typ_ATPase_HD_dom"/>
</dbReference>
<feature type="chain" id="PRO_5043351519" description="P-type Cu(+) transporter" evidence="16">
    <location>
        <begin position="27"/>
        <end position="1128"/>
    </location>
</feature>
<feature type="transmembrane region" description="Helical" evidence="15">
    <location>
        <begin position="740"/>
        <end position="762"/>
    </location>
</feature>
<comment type="subcellular location">
    <subcellularLocation>
        <location evidence="1 15">Membrane</location>
    </subcellularLocation>
</comment>
<dbReference type="SUPFAM" id="SSF56784">
    <property type="entry name" value="HAD-like"/>
    <property type="match status" value="1"/>
</dbReference>
<sequence length="1128" mass="120682">MTIIRSLHPAWVLPLFCFLHCGLTAAQAVSTSATISGKLLWPEETVQAGDVRLLLTLDGGQQVYAWPQASGRFAFHEVPAGSHLLDILAVGAVYPEVLASPLILKPLSKAEYFEKRQPFSLWSLAKSPYGLMIGFGLFAVFVLPKLKMDPEEEAADAAVLRMARLWSRLTGRSSLGSVSDVEEPVSNASTRVTTAVRVGGMSCSACSSALERTFRERSGVFKAGVSLLTKTAEVEHDTILVTPQQLLDDVHAAGFTAQLLSTNAVPADEATARFQVSGMTCSSCTHAVEEALQELPGVTSAVVSLVQQEARVEYVRHLVTQEAMVEAMVARGFEVHVLGAEGSSILRLHLSGITCSHCCDSIQQALLQHPGISRAEVSALTNRAEIHFDSTRMGARDIMASISDLGFEALLASDDNLEMGMQERQREKRFWAIKFGVACIFSIPVFFLSMVFGNIGYFKSGLDTSVGGFTWGELVKWALTTPVQFIIGWNFHIGAYRALKRGSANMDVLVSLGTNAAYIYSVISVLHHRQEYKQGVWEDPKDFFETSALLITFISCGKLLEVHAKGRTSAAITALLHLAPSTATLVVRDEHGQTVREEEVPSALIQRGDLLKVLPGARVPADGEVAEGRSYIDESMITGESRPISKSPGQPVIGGTVNNSNILIIKALRVGGDATLSQIVRLVERAQMARAPIQAVADRISAKFVPFVLLAATATWLCWFVAGTQHVYPDAWLPQGQTHFLFALLFGISVLVVACPCALGLATPTAVMVGTGVAATNGILIKGADALERAHSLKVIVFDKTGTLTKGTPSVVDLQLFTPGLYPLDETLHLAAAAEAGSEHPLGRAVLGYARSQLCLDADLDMDASATDVSWIRPARDAETVPGKGIKGWVASNSNAPAGPAPGKLASEGQAAGGLQREVRVLVGNKALMAQEGVQVPREVTSWIYERETQGATCVLVAVASSVAAALAITDPLKPEAVGVVAALRGLGLQCYMVTGDNWTTARVIADKLGILNVMAEVQPDGKAEQVKLLQATHRGGGVAMVGDGVNDSPALAQADVGIAIGSGTDIAVEAADYVLMRSDLEDVLTAIDLSKKTFRRIWHSLVNSPDKHLKFKAYLRPWLELARVSLV</sequence>
<dbReference type="AlphaFoldDB" id="A0AAW1PEQ3"/>
<dbReference type="InterPro" id="IPR023298">
    <property type="entry name" value="ATPase_P-typ_TM_dom_sf"/>
</dbReference>
<keyword evidence="6 15" id="KW-0479">Metal-binding</keyword>
<evidence type="ECO:0000256" key="12">
    <source>
        <dbReference type="ARBA" id="ARBA00023008"/>
    </source>
</evidence>
<keyword evidence="16" id="KW-0732">Signal</keyword>
<organism evidence="18 19">
    <name type="scientific">Symbiochloris irregularis</name>
    <dbReference type="NCBI Taxonomy" id="706552"/>
    <lineage>
        <taxon>Eukaryota</taxon>
        <taxon>Viridiplantae</taxon>
        <taxon>Chlorophyta</taxon>
        <taxon>core chlorophytes</taxon>
        <taxon>Trebouxiophyceae</taxon>
        <taxon>Trebouxiales</taxon>
        <taxon>Trebouxiaceae</taxon>
        <taxon>Symbiochloris</taxon>
    </lineage>
</organism>
<evidence type="ECO:0000256" key="6">
    <source>
        <dbReference type="ARBA" id="ARBA00022723"/>
    </source>
</evidence>
<dbReference type="InterPro" id="IPR001757">
    <property type="entry name" value="P_typ_ATPase"/>
</dbReference>
<feature type="domain" description="HMA" evidence="17">
    <location>
        <begin position="344"/>
        <end position="410"/>
    </location>
</feature>
<dbReference type="GO" id="GO:0005507">
    <property type="term" value="F:copper ion binding"/>
    <property type="evidence" value="ECO:0007669"/>
    <property type="project" value="InterPro"/>
</dbReference>
<dbReference type="GO" id="GO:0140581">
    <property type="term" value="F:P-type monovalent copper transporter activity"/>
    <property type="evidence" value="ECO:0007669"/>
    <property type="project" value="UniProtKB-EC"/>
</dbReference>
<evidence type="ECO:0000313" key="18">
    <source>
        <dbReference type="EMBL" id="KAK9806592.1"/>
    </source>
</evidence>
<dbReference type="SFLD" id="SFLDF00027">
    <property type="entry name" value="p-type_atpase"/>
    <property type="match status" value="1"/>
</dbReference>